<sequence length="162" mass="18069">MTTQRFNLVTQWRLDAPIAAVWAALIAVEAWPDWWRAVRRVELIEPGDAGGLGAVRRMTWRTALPYTLTFTTRTSRIEPMTAIEAQASGELDGVGLWTLRAEGGGTLARYDWRVELGRPWMRALAPVLRPVFAWNHGVVMGWGEADLARHLVRPQAGRPGAA</sequence>
<evidence type="ECO:0000313" key="2">
    <source>
        <dbReference type="Proteomes" id="UP001242480"/>
    </source>
</evidence>
<dbReference type="CDD" id="cd07824">
    <property type="entry name" value="SRPBCC_6"/>
    <property type="match status" value="1"/>
</dbReference>
<name>A0ABU0JGP5_9HYPH</name>
<dbReference type="EMBL" id="JAUSVX010000016">
    <property type="protein sequence ID" value="MDQ0473453.1"/>
    <property type="molecule type" value="Genomic_DNA"/>
</dbReference>
<dbReference type="Pfam" id="PF10604">
    <property type="entry name" value="Polyketide_cyc2"/>
    <property type="match status" value="1"/>
</dbReference>
<dbReference type="Proteomes" id="UP001242480">
    <property type="component" value="Unassembled WGS sequence"/>
</dbReference>
<keyword evidence="2" id="KW-1185">Reference proteome</keyword>
<dbReference type="RefSeq" id="WP_307281743.1">
    <property type="nucleotide sequence ID" value="NZ_JAUSVX010000016.1"/>
</dbReference>
<proteinExistence type="predicted"/>
<accession>A0ABU0JGP5</accession>
<dbReference type="InterPro" id="IPR023393">
    <property type="entry name" value="START-like_dom_sf"/>
</dbReference>
<evidence type="ECO:0000313" key="1">
    <source>
        <dbReference type="EMBL" id="MDQ0473453.1"/>
    </source>
</evidence>
<dbReference type="Gene3D" id="3.30.530.20">
    <property type="match status" value="1"/>
</dbReference>
<dbReference type="InterPro" id="IPR019587">
    <property type="entry name" value="Polyketide_cyclase/dehydratase"/>
</dbReference>
<reference evidence="1 2" key="1">
    <citation type="submission" date="2023-07" db="EMBL/GenBank/DDBJ databases">
        <title>Genomic Encyclopedia of Type Strains, Phase IV (KMG-IV): sequencing the most valuable type-strain genomes for metagenomic binning, comparative biology and taxonomic classification.</title>
        <authorList>
            <person name="Goeker M."/>
        </authorList>
    </citation>
    <scope>NUCLEOTIDE SEQUENCE [LARGE SCALE GENOMIC DNA]</scope>
    <source>
        <strain evidence="1 2">DSM 19619</strain>
    </source>
</reference>
<comment type="caution">
    <text evidence="1">The sequence shown here is derived from an EMBL/GenBank/DDBJ whole genome shotgun (WGS) entry which is preliminary data.</text>
</comment>
<protein>
    <submittedName>
        <fullName evidence="1">Uncharacterized protein YndB with AHSA1/START domain</fullName>
    </submittedName>
</protein>
<dbReference type="SUPFAM" id="SSF55961">
    <property type="entry name" value="Bet v1-like"/>
    <property type="match status" value="1"/>
</dbReference>
<gene>
    <name evidence="1" type="ORF">QO011_006489</name>
</gene>
<organism evidence="1 2">
    <name type="scientific">Labrys wisconsinensis</name>
    <dbReference type="NCBI Taxonomy" id="425677"/>
    <lineage>
        <taxon>Bacteria</taxon>
        <taxon>Pseudomonadati</taxon>
        <taxon>Pseudomonadota</taxon>
        <taxon>Alphaproteobacteria</taxon>
        <taxon>Hyphomicrobiales</taxon>
        <taxon>Xanthobacteraceae</taxon>
        <taxon>Labrys</taxon>
    </lineage>
</organism>